<keyword evidence="4 9" id="KW-0812">Transmembrane</keyword>
<feature type="transmembrane region" description="Helical" evidence="9">
    <location>
        <begin position="385"/>
        <end position="405"/>
    </location>
</feature>
<feature type="transmembrane region" description="Helical" evidence="9">
    <location>
        <begin position="306"/>
        <end position="330"/>
    </location>
</feature>
<dbReference type="PROSITE" id="PS50893">
    <property type="entry name" value="ABC_TRANSPORTER_2"/>
    <property type="match status" value="1"/>
</dbReference>
<feature type="transmembrane region" description="Helical" evidence="9">
    <location>
        <begin position="34"/>
        <end position="53"/>
    </location>
</feature>
<evidence type="ECO:0000256" key="7">
    <source>
        <dbReference type="ARBA" id="ARBA00022989"/>
    </source>
</evidence>
<dbReference type="CDD" id="cd06582">
    <property type="entry name" value="TM_PBP1_LivH_like"/>
    <property type="match status" value="1"/>
</dbReference>
<feature type="transmembrane region" description="Helical" evidence="9">
    <location>
        <begin position="511"/>
        <end position="534"/>
    </location>
</feature>
<evidence type="ECO:0000256" key="5">
    <source>
        <dbReference type="ARBA" id="ARBA00022741"/>
    </source>
</evidence>
<dbReference type="RefSeq" id="WP_269444975.1">
    <property type="nucleotide sequence ID" value="NZ_CP097463.1"/>
</dbReference>
<dbReference type="SMART" id="SM00382">
    <property type="entry name" value="AAA"/>
    <property type="match status" value="1"/>
</dbReference>
<evidence type="ECO:0000256" key="4">
    <source>
        <dbReference type="ARBA" id="ARBA00022692"/>
    </source>
</evidence>
<dbReference type="Pfam" id="PF02653">
    <property type="entry name" value="BPD_transp_2"/>
    <property type="match status" value="2"/>
</dbReference>
<keyword evidence="2" id="KW-0813">Transport</keyword>
<evidence type="ECO:0000256" key="1">
    <source>
        <dbReference type="ARBA" id="ARBA00004651"/>
    </source>
</evidence>
<dbReference type="CDD" id="cd03219">
    <property type="entry name" value="ABC_Mj1267_LivG_branched"/>
    <property type="match status" value="1"/>
</dbReference>
<dbReference type="InterPro" id="IPR043428">
    <property type="entry name" value="LivM-like"/>
</dbReference>
<dbReference type="PANTHER" id="PTHR45772:SF2">
    <property type="entry name" value="ABC TRANSPORTER ATP-BINDING PROTEIN"/>
    <property type="match status" value="1"/>
</dbReference>
<evidence type="ECO:0000256" key="6">
    <source>
        <dbReference type="ARBA" id="ARBA00022840"/>
    </source>
</evidence>
<organism evidence="11 12">
    <name type="scientific">Jatrophihabitans cynanchi</name>
    <dbReference type="NCBI Taxonomy" id="2944128"/>
    <lineage>
        <taxon>Bacteria</taxon>
        <taxon>Bacillati</taxon>
        <taxon>Actinomycetota</taxon>
        <taxon>Actinomycetes</taxon>
        <taxon>Jatrophihabitantales</taxon>
        <taxon>Jatrophihabitantaceae</taxon>
        <taxon>Jatrophihabitans</taxon>
    </lineage>
</organism>
<keyword evidence="3" id="KW-1003">Cell membrane</keyword>
<feature type="transmembrane region" description="Helical" evidence="9">
    <location>
        <begin position="412"/>
        <end position="431"/>
    </location>
</feature>
<keyword evidence="5" id="KW-0547">Nucleotide-binding</keyword>
<feature type="domain" description="ABC transporter" evidence="10">
    <location>
        <begin position="647"/>
        <end position="893"/>
    </location>
</feature>
<proteinExistence type="predicted"/>
<evidence type="ECO:0000256" key="2">
    <source>
        <dbReference type="ARBA" id="ARBA00022448"/>
    </source>
</evidence>
<feature type="transmembrane region" description="Helical" evidence="9">
    <location>
        <begin position="59"/>
        <end position="80"/>
    </location>
</feature>
<comment type="subcellular location">
    <subcellularLocation>
        <location evidence="1">Cell membrane</location>
        <topology evidence="1">Multi-pass membrane protein</topology>
    </subcellularLocation>
</comment>
<evidence type="ECO:0000256" key="9">
    <source>
        <dbReference type="SAM" id="Phobius"/>
    </source>
</evidence>
<gene>
    <name evidence="11" type="ORF">M6B22_06585</name>
</gene>
<dbReference type="Pfam" id="PF00005">
    <property type="entry name" value="ABC_tran"/>
    <property type="match status" value="1"/>
</dbReference>
<evidence type="ECO:0000313" key="11">
    <source>
        <dbReference type="EMBL" id="WAX58427.1"/>
    </source>
</evidence>
<sequence length="906" mass="96490">MHDLLPYLIIGLTSGSVYALIALGLVLTYKVSNIFNLAHGAIATVSAYIFYALHVQHHVSWPLAALASVVGAGLVFGLIMERIAKALEGADFTMRIVATVGILLLITNTCQLAFGSFPLPVEPFLPVNVVNIFGVAVTVDRIIIVAVALIATVALYVFFRNSRLGKSIRAVVDNAELLDLSGTSPTRVRRVAWIIGCTFATLSGPLLVDTLGSVDVGTLTALVIQAFAAAALGSFSSLPLTYVGGLFIGLATSVSTKYIHTSDQIVSAIPSAMPFIILFVLMLVMPKARLVVRSMMKRKLHVRWSLPPRFQIGTGIATLTLLFTVPLWAGYHLGDWTAMLSYVVLFLSVGLLVRTSGQVALCHATFAAIGAVAFSKLAHEAGIPWLVALVLAGLVVVPIGAIIAIPAIRLSGTFLALATLGFGLLVQSVFYQSSWMFGLDGFGLAMPKPHLSWLALDTDTGFYYVVLAVACVTALVVVTLVRSRLGRLLRAMADSPQALATAGVSVNLTRLLVFCISAFFAAIAGALYGMYIVAPTGQSFDAFTSATYVTLLAIMSGIAPWYALNGAIALTIVSSYWHPTGMSNYLQILFGLSAISVAILPPQGLPAGVRAKIDRWGGANPEAPKARQVTAPKRDIRRGRRISPGRLEVQDLTVRFGGLTAVRNFDLEAHTGTITGLIGPNGAGKTTIFNVCSGLIRPTGGRVTFAGADISRLSPAARARRGIGRTYQHIELWDSMTVRQNVTLGHEGALAGSNIVRQLVPMRGDRNAAVSAADDAIALCGLTELADAVVASLSTGKRRLIELARCLAGDFTLLLLDEPSSGLDAFETEAFGHVLRQVVEERGIGILLVEHDMRLVMDVCEYIYVLDFGEEIFRGTPHEVAASTVVRSAYLGSEELDVATRAVHLA</sequence>
<keyword evidence="12" id="KW-1185">Reference proteome</keyword>
<feature type="transmembrane region" description="Helical" evidence="9">
    <location>
        <begin position="546"/>
        <end position="573"/>
    </location>
</feature>
<keyword evidence="6 11" id="KW-0067">ATP-binding</keyword>
<dbReference type="InterPro" id="IPR003439">
    <property type="entry name" value="ABC_transporter-like_ATP-bd"/>
</dbReference>
<reference evidence="11" key="1">
    <citation type="submission" date="2022-05" db="EMBL/GenBank/DDBJ databases">
        <title>Jatrophihabitans sp. SB3-54 whole genome sequence.</title>
        <authorList>
            <person name="Suh M.K."/>
            <person name="Eom M.K."/>
            <person name="Kim J.S."/>
            <person name="Kim H.S."/>
            <person name="Do H.E."/>
            <person name="Shin Y.K."/>
            <person name="Lee J.-S."/>
        </authorList>
    </citation>
    <scope>NUCLEOTIDE SEQUENCE</scope>
    <source>
        <strain evidence="11">SB3-54</strain>
    </source>
</reference>
<evidence type="ECO:0000313" key="12">
    <source>
        <dbReference type="Proteomes" id="UP001164693"/>
    </source>
</evidence>
<dbReference type="InterPro" id="IPR001851">
    <property type="entry name" value="ABC_transp_permease"/>
</dbReference>
<feature type="transmembrane region" description="Helical" evidence="9">
    <location>
        <begin position="265"/>
        <end position="285"/>
    </location>
</feature>
<dbReference type="Proteomes" id="UP001164693">
    <property type="component" value="Chromosome"/>
</dbReference>
<dbReference type="SUPFAM" id="SSF52540">
    <property type="entry name" value="P-loop containing nucleoside triphosphate hydrolases"/>
    <property type="match status" value="1"/>
</dbReference>
<feature type="transmembrane region" description="Helical" evidence="9">
    <location>
        <begin position="336"/>
        <end position="353"/>
    </location>
</feature>
<dbReference type="InterPro" id="IPR003593">
    <property type="entry name" value="AAA+_ATPase"/>
</dbReference>
<feature type="transmembrane region" description="Helical" evidence="9">
    <location>
        <begin position="461"/>
        <end position="481"/>
    </location>
</feature>
<feature type="transmembrane region" description="Helical" evidence="9">
    <location>
        <begin position="240"/>
        <end position="259"/>
    </location>
</feature>
<dbReference type="CDD" id="cd06581">
    <property type="entry name" value="TM_PBP1_LivM_like"/>
    <property type="match status" value="1"/>
</dbReference>
<name>A0ABY7K4F2_9ACTN</name>
<feature type="transmembrane region" description="Helical" evidence="9">
    <location>
        <begin position="191"/>
        <end position="208"/>
    </location>
</feature>
<dbReference type="InterPro" id="IPR051120">
    <property type="entry name" value="ABC_AA/LPS_Transport"/>
</dbReference>
<dbReference type="InterPro" id="IPR027417">
    <property type="entry name" value="P-loop_NTPase"/>
</dbReference>
<feature type="transmembrane region" description="Helical" evidence="9">
    <location>
        <begin position="585"/>
        <end position="605"/>
    </location>
</feature>
<dbReference type="Gene3D" id="3.40.50.300">
    <property type="entry name" value="P-loop containing nucleotide triphosphate hydrolases"/>
    <property type="match status" value="1"/>
</dbReference>
<feature type="transmembrane region" description="Helical" evidence="9">
    <location>
        <begin position="134"/>
        <end position="159"/>
    </location>
</feature>
<evidence type="ECO:0000256" key="3">
    <source>
        <dbReference type="ARBA" id="ARBA00022475"/>
    </source>
</evidence>
<accession>A0ABY7K4F2</accession>
<dbReference type="EMBL" id="CP097463">
    <property type="protein sequence ID" value="WAX58427.1"/>
    <property type="molecule type" value="Genomic_DNA"/>
</dbReference>
<dbReference type="GO" id="GO:0005524">
    <property type="term" value="F:ATP binding"/>
    <property type="evidence" value="ECO:0007669"/>
    <property type="project" value="UniProtKB-KW"/>
</dbReference>
<evidence type="ECO:0000256" key="8">
    <source>
        <dbReference type="ARBA" id="ARBA00023136"/>
    </source>
</evidence>
<feature type="transmembrane region" description="Helical" evidence="9">
    <location>
        <begin position="92"/>
        <end position="114"/>
    </location>
</feature>
<keyword evidence="8 9" id="KW-0472">Membrane</keyword>
<feature type="transmembrane region" description="Helical" evidence="9">
    <location>
        <begin position="6"/>
        <end position="27"/>
    </location>
</feature>
<evidence type="ECO:0000259" key="10">
    <source>
        <dbReference type="PROSITE" id="PS50893"/>
    </source>
</evidence>
<dbReference type="PANTHER" id="PTHR45772">
    <property type="entry name" value="CONSERVED COMPONENT OF ABC TRANSPORTER FOR NATURAL AMINO ACIDS-RELATED"/>
    <property type="match status" value="1"/>
</dbReference>
<keyword evidence="7 9" id="KW-1133">Transmembrane helix</keyword>
<protein>
    <submittedName>
        <fullName evidence="11">ATP-binding cassette domain-containing protein</fullName>
    </submittedName>
</protein>